<organism evidence="1 2">
    <name type="scientific">Stenotrophomonas maltophilia</name>
    <name type="common">Pseudomonas maltophilia</name>
    <name type="synonym">Xanthomonas maltophilia</name>
    <dbReference type="NCBI Taxonomy" id="40324"/>
    <lineage>
        <taxon>Bacteria</taxon>
        <taxon>Pseudomonadati</taxon>
        <taxon>Pseudomonadota</taxon>
        <taxon>Gammaproteobacteria</taxon>
        <taxon>Lysobacterales</taxon>
        <taxon>Lysobacteraceae</taxon>
        <taxon>Stenotrophomonas</taxon>
        <taxon>Stenotrophomonas maltophilia group</taxon>
    </lineage>
</organism>
<gene>
    <name evidence="1" type="ORF">JJL50_11945</name>
</gene>
<evidence type="ECO:0000313" key="1">
    <source>
        <dbReference type="EMBL" id="QQQ40686.1"/>
    </source>
</evidence>
<accession>A0ABD7BYY5</accession>
<sequence length="136" mass="14185">MTTIKILLRPSLVSVLVATTALGGCKLSALDLTPPRVIQLSCSSTSATPQAPMVLILDSGQASVVWVNRPSARAGKLEVEANLYRLDFPSIAGAGRLQAVINRYDGRMALSGPGTDVAGAGQPQMSCEVQPVQPKV</sequence>
<dbReference type="RefSeq" id="WP_201116411.1">
    <property type="nucleotide sequence ID" value="NZ_CP067993.1"/>
</dbReference>
<protein>
    <recommendedName>
        <fullName evidence="3">Lipoprotein</fullName>
    </recommendedName>
</protein>
<reference evidence="1 2" key="1">
    <citation type="submission" date="2021-01" db="EMBL/GenBank/DDBJ databases">
        <title>Genome Characterization of a novel Stenotrophomonas isolate with high keratinase activity.</title>
        <authorList>
            <person name="Cao Z.-J."/>
        </authorList>
    </citation>
    <scope>NUCLEOTIDE SEQUENCE [LARGE SCALE GENOMIC DNA]</scope>
    <source>
        <strain evidence="1 2">DHHJ</strain>
    </source>
</reference>
<evidence type="ECO:0000313" key="2">
    <source>
        <dbReference type="Proteomes" id="UP000596095"/>
    </source>
</evidence>
<dbReference type="PROSITE" id="PS51257">
    <property type="entry name" value="PROKAR_LIPOPROTEIN"/>
    <property type="match status" value="1"/>
</dbReference>
<evidence type="ECO:0008006" key="3">
    <source>
        <dbReference type="Google" id="ProtNLM"/>
    </source>
</evidence>
<proteinExistence type="predicted"/>
<name>A0ABD7BYY5_STEMA</name>
<dbReference type="EMBL" id="CP067993">
    <property type="protein sequence ID" value="QQQ40686.1"/>
    <property type="molecule type" value="Genomic_DNA"/>
</dbReference>
<dbReference type="Proteomes" id="UP000596095">
    <property type="component" value="Chromosome"/>
</dbReference>
<dbReference type="AlphaFoldDB" id="A0ABD7BYY5"/>